<protein>
    <recommendedName>
        <fullName evidence="3">Peptidylprolyl isomerase</fullName>
    </recommendedName>
</protein>
<evidence type="ECO:0008006" key="3">
    <source>
        <dbReference type="Google" id="ProtNLM"/>
    </source>
</evidence>
<evidence type="ECO:0000313" key="1">
    <source>
        <dbReference type="EMBL" id="MFL9835495.1"/>
    </source>
</evidence>
<evidence type="ECO:0000313" key="2">
    <source>
        <dbReference type="Proteomes" id="UP001629058"/>
    </source>
</evidence>
<reference evidence="1 2" key="1">
    <citation type="submission" date="2024-06" db="EMBL/GenBank/DDBJ databases">
        <authorList>
            <person name="Kaempfer P."/>
            <person name="Viver T."/>
        </authorList>
    </citation>
    <scope>NUCLEOTIDE SEQUENCE [LARGE SCALE GENOMIC DNA]</scope>
    <source>
        <strain evidence="1 2">ST-37</strain>
    </source>
</reference>
<keyword evidence="2" id="KW-1185">Reference proteome</keyword>
<dbReference type="RefSeq" id="WP_408092294.1">
    <property type="nucleotide sequence ID" value="NZ_JBELPY010000013.1"/>
</dbReference>
<dbReference type="EMBL" id="JBELPY010000013">
    <property type="protein sequence ID" value="MFL9835495.1"/>
    <property type="molecule type" value="Genomic_DNA"/>
</dbReference>
<accession>A0ABW8Y6G0</accession>
<dbReference type="Proteomes" id="UP001629058">
    <property type="component" value="Unassembled WGS sequence"/>
</dbReference>
<sequence>MKKIFLYILAGSLCFAACKKDDEVETFVEPEDINVRNSYDEQAIQKFMDNNYLDTQGNIKAFTSDAADDNEKKLSDLPHETLPSGVIYIKRTTAQPNPGIAIDTDSESATASLIKTMIRANYYIATETDGNVSLGTAGVLTNTIDGSGSPITDPRYYYVKKSVLEAATTDIAKLRSYYEIPGLKEGLKYFNGFQNMASGDPYNLQGVIIVPSKAAFARNENYYGLKNATFVFNFQIYHTEVRPADQK</sequence>
<comment type="caution">
    <text evidence="1">The sequence shown here is derived from an EMBL/GenBank/DDBJ whole genome shotgun (WGS) entry which is preliminary data.</text>
</comment>
<organism evidence="1 2">
    <name type="scientific">Chryseobacterium terrae</name>
    <dbReference type="NCBI Taxonomy" id="3163299"/>
    <lineage>
        <taxon>Bacteria</taxon>
        <taxon>Pseudomonadati</taxon>
        <taxon>Bacteroidota</taxon>
        <taxon>Flavobacteriia</taxon>
        <taxon>Flavobacteriales</taxon>
        <taxon>Weeksellaceae</taxon>
        <taxon>Chryseobacterium group</taxon>
        <taxon>Chryseobacterium</taxon>
    </lineage>
</organism>
<name>A0ABW8Y6G0_9FLAO</name>
<gene>
    <name evidence="1" type="ORF">ABS765_15860</name>
</gene>
<proteinExistence type="predicted"/>